<proteinExistence type="predicted"/>
<protein>
    <submittedName>
        <fullName evidence="2">Uncharacterized protein</fullName>
    </submittedName>
</protein>
<organism evidence="2">
    <name type="scientific">Panicum hallii</name>
    <dbReference type="NCBI Taxonomy" id="206008"/>
    <lineage>
        <taxon>Eukaryota</taxon>
        <taxon>Viridiplantae</taxon>
        <taxon>Streptophyta</taxon>
        <taxon>Embryophyta</taxon>
        <taxon>Tracheophyta</taxon>
        <taxon>Spermatophyta</taxon>
        <taxon>Magnoliopsida</taxon>
        <taxon>Liliopsida</taxon>
        <taxon>Poales</taxon>
        <taxon>Poaceae</taxon>
        <taxon>PACMAD clade</taxon>
        <taxon>Panicoideae</taxon>
        <taxon>Panicodae</taxon>
        <taxon>Paniceae</taxon>
        <taxon>Panicinae</taxon>
        <taxon>Panicum</taxon>
        <taxon>Panicum sect. Panicum</taxon>
    </lineage>
</organism>
<sequence>MISSTKLLKAPIVISSFDDQPMNSNSVQKLHEVESYKNSAQYDNPRDTTKIDKSSVKPPCV</sequence>
<feature type="compositionally biased region" description="Basic and acidic residues" evidence="1">
    <location>
        <begin position="44"/>
        <end position="55"/>
    </location>
</feature>
<dbReference type="Proteomes" id="UP000243499">
    <property type="component" value="Chromosome 2"/>
</dbReference>
<accession>A0A2T8KRV8</accession>
<name>A0A2T8KRV8_9POAL</name>
<dbReference type="AlphaFoldDB" id="A0A2T8KRV8"/>
<dbReference type="EMBL" id="CM008047">
    <property type="protein sequence ID" value="PVH64904.1"/>
    <property type="molecule type" value="Genomic_DNA"/>
</dbReference>
<feature type="region of interest" description="Disordered" evidence="1">
    <location>
        <begin position="35"/>
        <end position="61"/>
    </location>
</feature>
<reference evidence="2" key="1">
    <citation type="submission" date="2018-04" db="EMBL/GenBank/DDBJ databases">
        <title>WGS assembly of Panicum hallii.</title>
        <authorList>
            <person name="Lovell J."/>
            <person name="Jenkins J."/>
            <person name="Lowry D."/>
            <person name="Mamidi S."/>
            <person name="Sreedasyam A."/>
            <person name="Weng X."/>
            <person name="Barry K."/>
            <person name="Bonette J."/>
            <person name="Campitelli B."/>
            <person name="Daum C."/>
            <person name="Gordon S."/>
            <person name="Gould B."/>
            <person name="Lipzen A."/>
            <person name="Macqueen A."/>
            <person name="Palacio-Mejia J."/>
            <person name="Plott C."/>
            <person name="Shakirov E."/>
            <person name="Shu S."/>
            <person name="Yoshinaga Y."/>
            <person name="Zane M."/>
            <person name="Rokhsar D."/>
            <person name="Grimwood J."/>
            <person name="Schmutz J."/>
            <person name="Juenger T."/>
        </authorList>
    </citation>
    <scope>NUCLEOTIDE SEQUENCE [LARGE SCALE GENOMIC DNA]</scope>
    <source>
        <strain evidence="2">FIL2</strain>
    </source>
</reference>
<evidence type="ECO:0000313" key="2">
    <source>
        <dbReference type="EMBL" id="PVH64904.1"/>
    </source>
</evidence>
<evidence type="ECO:0000256" key="1">
    <source>
        <dbReference type="SAM" id="MobiDB-lite"/>
    </source>
</evidence>
<dbReference type="Gramene" id="PVH64904">
    <property type="protein sequence ID" value="PVH64904"/>
    <property type="gene ID" value="PAHAL_2G379700"/>
</dbReference>
<gene>
    <name evidence="2" type="ORF">PAHAL_2G379700</name>
</gene>